<name>A0ABU5QNP2_9BACT</name>
<sequence>MKKKILFTLLLISTFCVKSFAEDIDPIELMPMKHTNVVIDNPKGKLKIKFVFNDYRDTGDTTKPKSLFAKLKNIVNGLLDASDNPPFKVRVVREKKN</sequence>
<proteinExistence type="predicted"/>
<comment type="caution">
    <text evidence="2">The sequence shown here is derived from an EMBL/GenBank/DDBJ whole genome shotgun (WGS) entry which is preliminary data.</text>
</comment>
<accession>A0ABU5QNP2</accession>
<protein>
    <submittedName>
        <fullName evidence="2">Uncharacterized protein</fullName>
    </submittedName>
</protein>
<dbReference type="Proteomes" id="UP001304671">
    <property type="component" value="Unassembled WGS sequence"/>
</dbReference>
<evidence type="ECO:0000313" key="2">
    <source>
        <dbReference type="EMBL" id="MEA5258633.1"/>
    </source>
</evidence>
<gene>
    <name evidence="2" type="ORF">VB264_12625</name>
</gene>
<evidence type="ECO:0000313" key="3">
    <source>
        <dbReference type="Proteomes" id="UP001304671"/>
    </source>
</evidence>
<dbReference type="RefSeq" id="WP_323249876.1">
    <property type="nucleotide sequence ID" value="NZ_JAYFUL010000019.1"/>
</dbReference>
<feature type="chain" id="PRO_5046747487" evidence="1">
    <location>
        <begin position="22"/>
        <end position="97"/>
    </location>
</feature>
<evidence type="ECO:0000256" key="1">
    <source>
        <dbReference type="SAM" id="SignalP"/>
    </source>
</evidence>
<organism evidence="2 3">
    <name type="scientific">Arcicella aquatica</name>
    <dbReference type="NCBI Taxonomy" id="217141"/>
    <lineage>
        <taxon>Bacteria</taxon>
        <taxon>Pseudomonadati</taxon>
        <taxon>Bacteroidota</taxon>
        <taxon>Cytophagia</taxon>
        <taxon>Cytophagales</taxon>
        <taxon>Flectobacillaceae</taxon>
        <taxon>Arcicella</taxon>
    </lineage>
</organism>
<keyword evidence="1" id="KW-0732">Signal</keyword>
<feature type="signal peptide" evidence="1">
    <location>
        <begin position="1"/>
        <end position="21"/>
    </location>
</feature>
<keyword evidence="3" id="KW-1185">Reference proteome</keyword>
<reference evidence="2 3" key="1">
    <citation type="submission" date="2023-12" db="EMBL/GenBank/DDBJ databases">
        <title>Novel species of the genus Arcicella isolated from rivers.</title>
        <authorList>
            <person name="Lu H."/>
        </authorList>
    </citation>
    <scope>NUCLEOTIDE SEQUENCE [LARGE SCALE GENOMIC DNA]</scope>
    <source>
        <strain evidence="2 3">LMG 21963</strain>
    </source>
</reference>
<dbReference type="EMBL" id="JAYFUL010000019">
    <property type="protein sequence ID" value="MEA5258633.1"/>
    <property type="molecule type" value="Genomic_DNA"/>
</dbReference>